<keyword evidence="1" id="KW-0812">Transmembrane</keyword>
<dbReference type="AlphaFoldDB" id="A0A1G9XH84"/>
<organism evidence="3 4">
    <name type="scientific">Halogranum gelatinilyticum</name>
    <dbReference type="NCBI Taxonomy" id="660521"/>
    <lineage>
        <taxon>Archaea</taxon>
        <taxon>Methanobacteriati</taxon>
        <taxon>Methanobacteriota</taxon>
        <taxon>Stenosarchaea group</taxon>
        <taxon>Halobacteria</taxon>
        <taxon>Halobacteriales</taxon>
        <taxon>Haloferacaceae</taxon>
    </lineage>
</organism>
<accession>A0A1G9XH84</accession>
<evidence type="ECO:0000313" key="4">
    <source>
        <dbReference type="Proteomes" id="UP000199451"/>
    </source>
</evidence>
<dbReference type="InterPro" id="IPR058460">
    <property type="entry name" value="DUF8147"/>
</dbReference>
<evidence type="ECO:0000259" key="2">
    <source>
        <dbReference type="Pfam" id="PF26472"/>
    </source>
</evidence>
<proteinExistence type="predicted"/>
<dbReference type="Pfam" id="PF26472">
    <property type="entry name" value="DUF8147"/>
    <property type="match status" value="1"/>
</dbReference>
<feature type="transmembrane region" description="Helical" evidence="1">
    <location>
        <begin position="25"/>
        <end position="46"/>
    </location>
</feature>
<keyword evidence="1" id="KW-1133">Transmembrane helix</keyword>
<feature type="transmembrane region" description="Helical" evidence="1">
    <location>
        <begin position="52"/>
        <end position="76"/>
    </location>
</feature>
<dbReference type="STRING" id="660521.SAMN04487949_2984"/>
<reference evidence="4" key="1">
    <citation type="submission" date="2016-10" db="EMBL/GenBank/DDBJ databases">
        <authorList>
            <person name="Varghese N."/>
            <person name="Submissions S."/>
        </authorList>
    </citation>
    <scope>NUCLEOTIDE SEQUENCE [LARGE SCALE GENOMIC DNA]</scope>
    <source>
        <strain evidence="4">CGMCC 1.10119</strain>
    </source>
</reference>
<keyword evidence="1" id="KW-0472">Membrane</keyword>
<dbReference type="Proteomes" id="UP000199451">
    <property type="component" value="Unassembled WGS sequence"/>
</dbReference>
<dbReference type="RefSeq" id="WP_089698723.1">
    <property type="nucleotide sequence ID" value="NZ_FNHL01000004.1"/>
</dbReference>
<feature type="domain" description="DUF8147" evidence="2">
    <location>
        <begin position="24"/>
        <end position="84"/>
    </location>
</feature>
<dbReference type="EMBL" id="FNHL01000004">
    <property type="protein sequence ID" value="SDM95891.1"/>
    <property type="molecule type" value="Genomic_DNA"/>
</dbReference>
<evidence type="ECO:0000313" key="3">
    <source>
        <dbReference type="EMBL" id="SDM95891.1"/>
    </source>
</evidence>
<name>A0A1G9XH84_9EURY</name>
<keyword evidence="4" id="KW-1185">Reference proteome</keyword>
<protein>
    <recommendedName>
        <fullName evidence="2">DUF8147 domain-containing protein</fullName>
    </recommendedName>
</protein>
<sequence length="89" mass="9491">MVLEQETNSDETASGEAVRARWPPAVAALLGLGSLFGVGLAVTAYLEPYVWPSVLVGVPAGLVAGVVVTVVSYWLLTRWQRRAAAQHED</sequence>
<gene>
    <name evidence="3" type="ORF">SAMN04487949_2984</name>
</gene>
<evidence type="ECO:0000256" key="1">
    <source>
        <dbReference type="SAM" id="Phobius"/>
    </source>
</evidence>